<comment type="catalytic activity">
    <reaction evidence="9">
        <text>adenosine(37) in tRNA + dimethylallyl diphosphate = N(6)-dimethylallyladenosine(37) in tRNA + diphosphate</text>
        <dbReference type="Rhea" id="RHEA:26482"/>
        <dbReference type="Rhea" id="RHEA-COMP:10162"/>
        <dbReference type="Rhea" id="RHEA-COMP:10375"/>
        <dbReference type="ChEBI" id="CHEBI:33019"/>
        <dbReference type="ChEBI" id="CHEBI:57623"/>
        <dbReference type="ChEBI" id="CHEBI:74411"/>
        <dbReference type="ChEBI" id="CHEBI:74415"/>
        <dbReference type="EC" id="2.5.1.75"/>
    </reaction>
</comment>
<name>X1PPV0_9ZZZZ</name>
<evidence type="ECO:0000256" key="8">
    <source>
        <dbReference type="ARBA" id="ARBA00022842"/>
    </source>
</evidence>
<comment type="similarity">
    <text evidence="2">Belongs to the IPP transferase family.</text>
</comment>
<evidence type="ECO:0000256" key="2">
    <source>
        <dbReference type="ARBA" id="ARBA00005842"/>
    </source>
</evidence>
<dbReference type="Gene3D" id="3.40.50.300">
    <property type="entry name" value="P-loop containing nucleotide triphosphate hydrolases"/>
    <property type="match status" value="1"/>
</dbReference>
<reference evidence="10" key="1">
    <citation type="journal article" date="2014" name="Front. Microbiol.">
        <title>High frequency of phylogenetically diverse reductive dehalogenase-homologous genes in deep subseafloor sedimentary metagenomes.</title>
        <authorList>
            <person name="Kawai M."/>
            <person name="Futagami T."/>
            <person name="Toyoda A."/>
            <person name="Takaki Y."/>
            <person name="Nishi S."/>
            <person name="Hori S."/>
            <person name="Arai W."/>
            <person name="Tsubouchi T."/>
            <person name="Morono Y."/>
            <person name="Uchiyama I."/>
            <person name="Ito T."/>
            <person name="Fujiyama A."/>
            <person name="Inagaki F."/>
            <person name="Takami H."/>
        </authorList>
    </citation>
    <scope>NUCLEOTIDE SEQUENCE</scope>
    <source>
        <strain evidence="10">Expedition CK06-06</strain>
    </source>
</reference>
<evidence type="ECO:0000256" key="5">
    <source>
        <dbReference type="ARBA" id="ARBA00022694"/>
    </source>
</evidence>
<proteinExistence type="inferred from homology"/>
<keyword evidence="5" id="KW-0819">tRNA processing</keyword>
<keyword evidence="7" id="KW-0067">ATP-binding</keyword>
<dbReference type="PANTHER" id="PTHR11088">
    <property type="entry name" value="TRNA DIMETHYLALLYLTRANSFERASE"/>
    <property type="match status" value="1"/>
</dbReference>
<dbReference type="InterPro" id="IPR027417">
    <property type="entry name" value="P-loop_NTPase"/>
</dbReference>
<gene>
    <name evidence="10" type="ORF">S06H3_44618</name>
</gene>
<organism evidence="10">
    <name type="scientific">marine sediment metagenome</name>
    <dbReference type="NCBI Taxonomy" id="412755"/>
    <lineage>
        <taxon>unclassified sequences</taxon>
        <taxon>metagenomes</taxon>
        <taxon>ecological metagenomes</taxon>
    </lineage>
</organism>
<evidence type="ECO:0000256" key="9">
    <source>
        <dbReference type="ARBA" id="ARBA00049563"/>
    </source>
</evidence>
<evidence type="ECO:0000256" key="3">
    <source>
        <dbReference type="ARBA" id="ARBA00012665"/>
    </source>
</evidence>
<dbReference type="GO" id="GO:0005524">
    <property type="term" value="F:ATP binding"/>
    <property type="evidence" value="ECO:0007669"/>
    <property type="project" value="UniProtKB-KW"/>
</dbReference>
<dbReference type="NCBIfam" id="TIGR00174">
    <property type="entry name" value="miaA"/>
    <property type="match status" value="1"/>
</dbReference>
<keyword evidence="8" id="KW-0460">Magnesium</keyword>
<dbReference type="Pfam" id="PF01715">
    <property type="entry name" value="IPPT"/>
    <property type="match status" value="1"/>
</dbReference>
<evidence type="ECO:0000256" key="7">
    <source>
        <dbReference type="ARBA" id="ARBA00022840"/>
    </source>
</evidence>
<evidence type="ECO:0000256" key="4">
    <source>
        <dbReference type="ARBA" id="ARBA00022679"/>
    </source>
</evidence>
<comment type="caution">
    <text evidence="10">The sequence shown here is derived from an EMBL/GenBank/DDBJ whole genome shotgun (WGS) entry which is preliminary data.</text>
</comment>
<evidence type="ECO:0000256" key="1">
    <source>
        <dbReference type="ARBA" id="ARBA00001946"/>
    </source>
</evidence>
<evidence type="ECO:0000256" key="6">
    <source>
        <dbReference type="ARBA" id="ARBA00022741"/>
    </source>
</evidence>
<dbReference type="InterPro" id="IPR039657">
    <property type="entry name" value="Dimethylallyltransferase"/>
</dbReference>
<dbReference type="Gene3D" id="1.10.20.140">
    <property type="match status" value="1"/>
</dbReference>
<dbReference type="GO" id="GO:0052381">
    <property type="term" value="F:tRNA dimethylallyltransferase activity"/>
    <property type="evidence" value="ECO:0007669"/>
    <property type="project" value="UniProtKB-EC"/>
</dbReference>
<sequence>LTERAIVPHHLIDIIEPDEDFNLAAYCELATEAIKSIQHKDKLPLLVGGSGLYMWSLVEGWKMPQAPPNPVLRRDLETRAKEEGSDVLYKELQQIDPLAATKILPGNTRRIIRALEIYQATGQPPSQLWTKEAPGFRILIIGLTLERAELYSKIDYRLNTMIQSGLVNEVEGLLKRGYSSTLPCMSGIGYKQIAQFVQGQLSLPLAIEQIKHQSHRLVRHQYTWFKPGDRRIHWFDATEDNVSKKVIKLVKDFLA</sequence>
<accession>X1PPV0</accession>
<dbReference type="GO" id="GO:0006400">
    <property type="term" value="P:tRNA modification"/>
    <property type="evidence" value="ECO:0007669"/>
    <property type="project" value="TreeGrafter"/>
</dbReference>
<dbReference type="EMBL" id="BARV01027773">
    <property type="protein sequence ID" value="GAI41075.1"/>
    <property type="molecule type" value="Genomic_DNA"/>
</dbReference>
<evidence type="ECO:0000313" key="10">
    <source>
        <dbReference type="EMBL" id="GAI41075.1"/>
    </source>
</evidence>
<feature type="non-terminal residue" evidence="10">
    <location>
        <position position="1"/>
    </location>
</feature>
<comment type="cofactor">
    <cofactor evidence="1">
        <name>Mg(2+)</name>
        <dbReference type="ChEBI" id="CHEBI:18420"/>
    </cofactor>
</comment>
<dbReference type="InterPro" id="IPR018022">
    <property type="entry name" value="IPT"/>
</dbReference>
<dbReference type="EC" id="2.5.1.75" evidence="3"/>
<dbReference type="PANTHER" id="PTHR11088:SF60">
    <property type="entry name" value="TRNA DIMETHYLALLYLTRANSFERASE"/>
    <property type="match status" value="1"/>
</dbReference>
<keyword evidence="6" id="KW-0547">Nucleotide-binding</keyword>
<dbReference type="AlphaFoldDB" id="X1PPV0"/>
<dbReference type="FunFam" id="1.10.20.140:FF:000001">
    <property type="entry name" value="tRNA dimethylallyltransferase"/>
    <property type="match status" value="1"/>
</dbReference>
<keyword evidence="4" id="KW-0808">Transferase</keyword>
<protein>
    <recommendedName>
        <fullName evidence="3">tRNA dimethylallyltransferase</fullName>
        <ecNumber evidence="3">2.5.1.75</ecNumber>
    </recommendedName>
</protein>
<dbReference type="SUPFAM" id="SSF52540">
    <property type="entry name" value="P-loop containing nucleoside triphosphate hydrolases"/>
    <property type="match status" value="1"/>
</dbReference>